<evidence type="ECO:0000313" key="10">
    <source>
        <dbReference type="EMBL" id="KAE9450100.1"/>
    </source>
</evidence>
<keyword evidence="3" id="KW-0158">Chromosome</keyword>
<evidence type="ECO:0000256" key="4">
    <source>
        <dbReference type="ARBA" id="ARBA00022618"/>
    </source>
</evidence>
<dbReference type="Pfam" id="PF12719">
    <property type="entry name" value="Cnd3"/>
    <property type="match status" value="1"/>
</dbReference>
<name>A0A6A4KWR1_9ERIC</name>
<dbReference type="OrthoDB" id="27187at2759"/>
<dbReference type="InterPro" id="IPR016024">
    <property type="entry name" value="ARM-type_fold"/>
</dbReference>
<dbReference type="InterPro" id="IPR027165">
    <property type="entry name" value="CND3"/>
</dbReference>
<evidence type="ECO:0000256" key="3">
    <source>
        <dbReference type="ARBA" id="ARBA00022454"/>
    </source>
</evidence>
<evidence type="ECO:0000256" key="6">
    <source>
        <dbReference type="ARBA" id="ARBA00023067"/>
    </source>
</evidence>
<dbReference type="InterPro" id="IPR011989">
    <property type="entry name" value="ARM-like"/>
</dbReference>
<evidence type="ECO:0000259" key="9">
    <source>
        <dbReference type="Pfam" id="PF12719"/>
    </source>
</evidence>
<dbReference type="InterPro" id="IPR025977">
    <property type="entry name" value="Cnd3_C"/>
</dbReference>
<organism evidence="10 11">
    <name type="scientific">Rhododendron williamsianum</name>
    <dbReference type="NCBI Taxonomy" id="262921"/>
    <lineage>
        <taxon>Eukaryota</taxon>
        <taxon>Viridiplantae</taxon>
        <taxon>Streptophyta</taxon>
        <taxon>Embryophyta</taxon>
        <taxon>Tracheophyta</taxon>
        <taxon>Spermatophyta</taxon>
        <taxon>Magnoliopsida</taxon>
        <taxon>eudicotyledons</taxon>
        <taxon>Gunneridae</taxon>
        <taxon>Pentapetalae</taxon>
        <taxon>asterids</taxon>
        <taxon>Ericales</taxon>
        <taxon>Ericaceae</taxon>
        <taxon>Ericoideae</taxon>
        <taxon>Rhodoreae</taxon>
        <taxon>Rhododendron</taxon>
    </lineage>
</organism>
<accession>A0A6A4KWR1</accession>
<keyword evidence="4" id="KW-0132">Cell division</keyword>
<comment type="caution">
    <text evidence="10">The sequence shown here is derived from an EMBL/GenBank/DDBJ whole genome shotgun (WGS) entry which is preliminary data.</text>
</comment>
<evidence type="ECO:0000256" key="1">
    <source>
        <dbReference type="ARBA" id="ARBA00004286"/>
    </source>
</evidence>
<keyword evidence="6" id="KW-0226">DNA condensation</keyword>
<feature type="compositionally biased region" description="Polar residues" evidence="8">
    <location>
        <begin position="986"/>
        <end position="1003"/>
    </location>
</feature>
<evidence type="ECO:0000256" key="7">
    <source>
        <dbReference type="ARBA" id="ARBA00023306"/>
    </source>
</evidence>
<reference evidence="10 11" key="1">
    <citation type="journal article" date="2019" name="Genome Biol. Evol.">
        <title>The Rhododendron genome and chromosomal organization provide insight into shared whole-genome duplications across the heath family (Ericaceae).</title>
        <authorList>
            <person name="Soza V.L."/>
            <person name="Lindsley D."/>
            <person name="Waalkes A."/>
            <person name="Ramage E."/>
            <person name="Patwardhan R.P."/>
            <person name="Burton J.N."/>
            <person name="Adey A."/>
            <person name="Kumar A."/>
            <person name="Qiu R."/>
            <person name="Shendure J."/>
            <person name="Hall B."/>
        </authorList>
    </citation>
    <scope>NUCLEOTIDE SEQUENCE [LARGE SCALE GENOMIC DNA]</scope>
    <source>
        <strain evidence="10">RSF 1966-606</strain>
    </source>
</reference>
<feature type="compositionally biased region" description="Low complexity" evidence="8">
    <location>
        <begin position="1005"/>
        <end position="1018"/>
    </location>
</feature>
<feature type="domain" description="Nuclear condensin complex subunit 3 C-terminal" evidence="9">
    <location>
        <begin position="524"/>
        <end position="878"/>
    </location>
</feature>
<evidence type="ECO:0000256" key="2">
    <source>
        <dbReference type="ARBA" id="ARBA00006533"/>
    </source>
</evidence>
<dbReference type="PANTHER" id="PTHR14418">
    <property type="entry name" value="CONDENSIN COMPLEX SUBUNIT 3-RELATED"/>
    <property type="match status" value="1"/>
</dbReference>
<dbReference type="EMBL" id="QEFC01003090">
    <property type="protein sequence ID" value="KAE9450100.1"/>
    <property type="molecule type" value="Genomic_DNA"/>
</dbReference>
<dbReference type="GO" id="GO:0000793">
    <property type="term" value="C:condensed chromosome"/>
    <property type="evidence" value="ECO:0007669"/>
    <property type="project" value="TreeGrafter"/>
</dbReference>
<dbReference type="Gene3D" id="1.25.10.10">
    <property type="entry name" value="Leucine-rich Repeat Variant"/>
    <property type="match status" value="1"/>
</dbReference>
<feature type="non-terminal residue" evidence="10">
    <location>
        <position position="1"/>
    </location>
</feature>
<keyword evidence="11" id="KW-1185">Reference proteome</keyword>
<proteinExistence type="inferred from homology"/>
<keyword evidence="5" id="KW-0498">Mitosis</keyword>
<dbReference type="GO" id="GO:0051301">
    <property type="term" value="P:cell division"/>
    <property type="evidence" value="ECO:0007669"/>
    <property type="project" value="UniProtKB-KW"/>
</dbReference>
<evidence type="ECO:0000256" key="8">
    <source>
        <dbReference type="SAM" id="MobiDB-lite"/>
    </source>
</evidence>
<dbReference type="Proteomes" id="UP000428333">
    <property type="component" value="Linkage Group LG11"/>
</dbReference>
<comment type="similarity">
    <text evidence="2">Belongs to the CND3 (condensin subunit 3) family.</text>
</comment>
<dbReference type="SUPFAM" id="SSF48371">
    <property type="entry name" value="ARM repeat"/>
    <property type="match status" value="1"/>
</dbReference>
<evidence type="ECO:0000256" key="5">
    <source>
        <dbReference type="ARBA" id="ARBA00022776"/>
    </source>
</evidence>
<dbReference type="PANTHER" id="PTHR14418:SF5">
    <property type="entry name" value="CONDENSIN COMPLEX SUBUNIT 3"/>
    <property type="match status" value="1"/>
</dbReference>
<dbReference type="AlphaFoldDB" id="A0A6A4KWR1"/>
<feature type="region of interest" description="Disordered" evidence="8">
    <location>
        <begin position="945"/>
        <end position="1051"/>
    </location>
</feature>
<dbReference type="GO" id="GO:0000796">
    <property type="term" value="C:condensin complex"/>
    <property type="evidence" value="ECO:0007669"/>
    <property type="project" value="InterPro"/>
</dbReference>
<feature type="compositionally biased region" description="Acidic residues" evidence="8">
    <location>
        <begin position="1026"/>
        <end position="1051"/>
    </location>
</feature>
<sequence>MAIGTNNEEDNQLAQKIARVFDETRSSNATHIRKLKDLSALRSSLSSSSPARFLSAFSKTLTPLFNFPRRVASSERIVRFVAAFAVTPDSKNASVSDSFLEDFLRFLLGAAAAANKTARFRACQIISEIIMRLPDDAEVSNEVWDEVIECMKSRAVDKVPVIRTFAVRSLSRFVNDSENVDILDLFLELLPLEQNAEVRKAIVLSLPPSKATSTPIINCTLDVSESVRKAAYCVLASKFPLQSLSIKLRTIILQRGLADRSAAVTKECLKLLKEDWLVKCCNGDPIELLKFLDVETYESVGESVMTALLNAELVKVQDSQSVRQLIVLSGTKNQGQQNQGIQLMEPEVALYWRIVCMHLQKEAQAKGSDAAATMGTEAEVYAAEASDSNDLLERVLPATISEYIELVKAHLDAGPNYRFSSRQLLLLGAMLDFSDSTNRRVASSFVQELLLRPLEYEVDENENKVVIGDGINVGGDKDWADAVSQLAKRVHSASGEFEEVVLGVLQGLVLPCRERTADFMQWMHCLAVTGLLLENAKSFRWMQGKSIEPSELLQSLLLPGAKHVHLDVQRVATRCLGVYGLLERKPSEELVKQLRVSFVRGPSPISVMACKALSDLSLWHGPQEVDRAMGQDLSSQLRDQATFFCPVEISDTNGDLNIELLDLLFSGFDGGKYEDPDENESVQAVLGEGFAKTLLLSENYPSIPASSNPLVLAKLIGLYFCDETKELQRLRQCLSVFFEHYPCLSITHKASCTSENVSYRCLSKAFIPVMRSIWPGINGNAGGSSLMISNMRKRAVQASRFMLQMMQAPLYEKEKETVNGLETPDGSVHPSHDFENGNEDLSIALSIVLKVANFRMTKKAAEKSYVSALCRILVQLHFRSSEQGAIKLMRRLLTRVAETIATEKDIVKELKRMAERLKAVDENPDKDLSLDEANVILGRLELDLDLNPNDSTEMPPTPAPRSTKPARPRRRARQQDESSSSDESSTYSVAPTPNPGVTSTRSQRASKTAALTKMTTAKRAVKLNDYIEEDGEEEGSEVTSDEDSGESDQSS</sequence>
<keyword evidence="7" id="KW-0131">Cell cycle</keyword>
<dbReference type="GO" id="GO:0007076">
    <property type="term" value="P:mitotic chromosome condensation"/>
    <property type="evidence" value="ECO:0007669"/>
    <property type="project" value="InterPro"/>
</dbReference>
<protein>
    <recommendedName>
        <fullName evidence="9">Nuclear condensin complex subunit 3 C-terminal domain-containing protein</fullName>
    </recommendedName>
</protein>
<evidence type="ECO:0000313" key="11">
    <source>
        <dbReference type="Proteomes" id="UP000428333"/>
    </source>
</evidence>
<gene>
    <name evidence="10" type="ORF">C3L33_18004</name>
</gene>
<comment type="subcellular location">
    <subcellularLocation>
        <location evidence="1">Chromosome</location>
    </subcellularLocation>
</comment>